<organism evidence="1 2">
    <name type="scientific">Elysia marginata</name>
    <dbReference type="NCBI Taxonomy" id="1093978"/>
    <lineage>
        <taxon>Eukaryota</taxon>
        <taxon>Metazoa</taxon>
        <taxon>Spiralia</taxon>
        <taxon>Lophotrochozoa</taxon>
        <taxon>Mollusca</taxon>
        <taxon>Gastropoda</taxon>
        <taxon>Heterobranchia</taxon>
        <taxon>Euthyneura</taxon>
        <taxon>Panpulmonata</taxon>
        <taxon>Sacoglossa</taxon>
        <taxon>Placobranchoidea</taxon>
        <taxon>Plakobranchidae</taxon>
        <taxon>Elysia</taxon>
    </lineage>
</organism>
<evidence type="ECO:0000313" key="1">
    <source>
        <dbReference type="EMBL" id="GFS22535.1"/>
    </source>
</evidence>
<dbReference type="AlphaFoldDB" id="A0AAV4JLC1"/>
<evidence type="ECO:0000313" key="2">
    <source>
        <dbReference type="Proteomes" id="UP000762676"/>
    </source>
</evidence>
<name>A0AAV4JLC1_9GAST</name>
<keyword evidence="2" id="KW-1185">Reference proteome</keyword>
<comment type="caution">
    <text evidence="1">The sequence shown here is derived from an EMBL/GenBank/DDBJ whole genome shotgun (WGS) entry which is preliminary data.</text>
</comment>
<sequence length="103" mass="11533">MDVWLAKIEPRIAAMERSPTHCWNLVNNTSRRFAETEESDLGEFLAVSFDLDTMSPELSTLGVTKSTFSNPPSVAPTRITNQAIVDFEAYRCKQGLPKNRAVD</sequence>
<protein>
    <submittedName>
        <fullName evidence="1">Uncharacterized protein</fullName>
    </submittedName>
</protein>
<accession>A0AAV4JLC1</accession>
<dbReference type="EMBL" id="BMAT01003262">
    <property type="protein sequence ID" value="GFS22535.1"/>
    <property type="molecule type" value="Genomic_DNA"/>
</dbReference>
<proteinExistence type="predicted"/>
<dbReference type="Proteomes" id="UP000762676">
    <property type="component" value="Unassembled WGS sequence"/>
</dbReference>
<gene>
    <name evidence="1" type="ORF">ElyMa_001618100</name>
</gene>
<reference evidence="1 2" key="1">
    <citation type="journal article" date="2021" name="Elife">
        <title>Chloroplast acquisition without the gene transfer in kleptoplastic sea slugs, Plakobranchus ocellatus.</title>
        <authorList>
            <person name="Maeda T."/>
            <person name="Takahashi S."/>
            <person name="Yoshida T."/>
            <person name="Shimamura S."/>
            <person name="Takaki Y."/>
            <person name="Nagai Y."/>
            <person name="Toyoda A."/>
            <person name="Suzuki Y."/>
            <person name="Arimoto A."/>
            <person name="Ishii H."/>
            <person name="Satoh N."/>
            <person name="Nishiyama T."/>
            <person name="Hasebe M."/>
            <person name="Maruyama T."/>
            <person name="Minagawa J."/>
            <person name="Obokata J."/>
            <person name="Shigenobu S."/>
        </authorList>
    </citation>
    <scope>NUCLEOTIDE SEQUENCE [LARGE SCALE GENOMIC DNA]</scope>
</reference>